<gene>
    <name evidence="1" type="ORF">EOE66_16040</name>
</gene>
<name>A0A437RBM6_9BURK</name>
<dbReference type="Gene3D" id="1.10.10.10">
    <property type="entry name" value="Winged helix-like DNA-binding domain superfamily/Winged helix DNA-binding domain"/>
    <property type="match status" value="1"/>
</dbReference>
<reference evidence="1 2" key="1">
    <citation type="submission" date="2019-01" db="EMBL/GenBank/DDBJ databases">
        <authorList>
            <person name="Chen W.-M."/>
        </authorList>
    </citation>
    <scope>NUCLEOTIDE SEQUENCE [LARGE SCALE GENOMIC DNA]</scope>
    <source>
        <strain evidence="1 2">KYPY4</strain>
    </source>
</reference>
<dbReference type="InterPro" id="IPR026433">
    <property type="entry name" value="MarR_EPS"/>
</dbReference>
<dbReference type="EMBL" id="SACR01000005">
    <property type="protein sequence ID" value="RVU44206.1"/>
    <property type="molecule type" value="Genomic_DNA"/>
</dbReference>
<accession>A0A437RBM6</accession>
<evidence type="ECO:0000313" key="1">
    <source>
        <dbReference type="EMBL" id="RVU44206.1"/>
    </source>
</evidence>
<dbReference type="NCBIfam" id="TIGR04176">
    <property type="entry name" value="MarR_EPS"/>
    <property type="match status" value="1"/>
</dbReference>
<dbReference type="OrthoDB" id="8537236at2"/>
<dbReference type="Proteomes" id="UP000285575">
    <property type="component" value="Unassembled WGS sequence"/>
</dbReference>
<organism evidence="1 2">
    <name type="scientific">Rubrivivax rivuli</name>
    <dbReference type="NCBI Taxonomy" id="1862385"/>
    <lineage>
        <taxon>Bacteria</taxon>
        <taxon>Pseudomonadati</taxon>
        <taxon>Pseudomonadota</taxon>
        <taxon>Betaproteobacteria</taxon>
        <taxon>Burkholderiales</taxon>
        <taxon>Sphaerotilaceae</taxon>
        <taxon>Rubrivivax</taxon>
    </lineage>
</organism>
<evidence type="ECO:0000313" key="2">
    <source>
        <dbReference type="Proteomes" id="UP000285575"/>
    </source>
</evidence>
<protein>
    <submittedName>
        <fullName evidence="1">MarR family EPS-associated transcriptional regulator</fullName>
    </submittedName>
</protein>
<dbReference type="SUPFAM" id="SSF46785">
    <property type="entry name" value="Winged helix' DNA-binding domain"/>
    <property type="match status" value="1"/>
</dbReference>
<comment type="caution">
    <text evidence="1">The sequence shown here is derived from an EMBL/GenBank/DDBJ whole genome shotgun (WGS) entry which is preliminary data.</text>
</comment>
<dbReference type="AlphaFoldDB" id="A0A437RBM6"/>
<dbReference type="InterPro" id="IPR036388">
    <property type="entry name" value="WH-like_DNA-bd_sf"/>
</dbReference>
<proteinExistence type="predicted"/>
<sequence>MNEQGPVEKTSVQESIGSSADAHLALLRLLERHPEYSQRELAAVLDVSLGKTHYLLKALLEKGWVKVNNFRRSGNKLAYAYLLTPAGLKAKIQLTRSFLSRREAEFERLQREIAELKQELSGRPDTP</sequence>
<dbReference type="InterPro" id="IPR036390">
    <property type="entry name" value="WH_DNA-bd_sf"/>
</dbReference>
<keyword evidence="2" id="KW-1185">Reference proteome</keyword>
<dbReference type="Pfam" id="PF13412">
    <property type="entry name" value="HTH_24"/>
    <property type="match status" value="1"/>
</dbReference>
<dbReference type="RefSeq" id="WP_128229758.1">
    <property type="nucleotide sequence ID" value="NZ_SACR01000005.1"/>
</dbReference>